<dbReference type="GO" id="GO:0016887">
    <property type="term" value="F:ATP hydrolysis activity"/>
    <property type="evidence" value="ECO:0007669"/>
    <property type="project" value="InterPro"/>
</dbReference>
<dbReference type="InterPro" id="IPR003959">
    <property type="entry name" value="ATPase_AAA_core"/>
</dbReference>
<dbReference type="PANTHER" id="PTHR12784">
    <property type="entry name" value="STEERIN"/>
    <property type="match status" value="1"/>
</dbReference>
<feature type="coiled-coil region" evidence="3">
    <location>
        <begin position="1540"/>
        <end position="1623"/>
    </location>
</feature>
<dbReference type="InterPro" id="IPR027417">
    <property type="entry name" value="P-loop_NTPase"/>
</dbReference>
<feature type="region of interest" description="Disordered" evidence="4">
    <location>
        <begin position="1804"/>
        <end position="1834"/>
    </location>
</feature>
<feature type="region of interest" description="Disordered" evidence="4">
    <location>
        <begin position="435"/>
        <end position="614"/>
    </location>
</feature>
<dbReference type="Ensembl" id="ENSZALT00000026427.1">
    <property type="protein sequence ID" value="ENSZALP00000020186.1"/>
    <property type="gene ID" value="ENSZALG00000015248.1"/>
</dbReference>
<organism evidence="6 7">
    <name type="scientific">Zonotrichia albicollis</name>
    <name type="common">White-throated sparrow</name>
    <name type="synonym">Fringilla albicollis</name>
    <dbReference type="NCBI Taxonomy" id="44394"/>
    <lineage>
        <taxon>Eukaryota</taxon>
        <taxon>Metazoa</taxon>
        <taxon>Chordata</taxon>
        <taxon>Craniata</taxon>
        <taxon>Vertebrata</taxon>
        <taxon>Euteleostomi</taxon>
        <taxon>Archelosauria</taxon>
        <taxon>Archosauria</taxon>
        <taxon>Dinosauria</taxon>
        <taxon>Saurischia</taxon>
        <taxon>Theropoda</taxon>
        <taxon>Coelurosauria</taxon>
        <taxon>Aves</taxon>
        <taxon>Neognathae</taxon>
        <taxon>Neoaves</taxon>
        <taxon>Telluraves</taxon>
        <taxon>Australaves</taxon>
        <taxon>Passeriformes</taxon>
        <taxon>Passerellidae</taxon>
        <taxon>Zonotrichia</taxon>
    </lineage>
</organism>
<feature type="region of interest" description="Disordered" evidence="4">
    <location>
        <begin position="58"/>
        <end position="80"/>
    </location>
</feature>
<dbReference type="Gene3D" id="1.10.418.10">
    <property type="entry name" value="Calponin-like domain"/>
    <property type="match status" value="1"/>
</dbReference>
<dbReference type="Pfam" id="PF00004">
    <property type="entry name" value="AAA"/>
    <property type="match status" value="1"/>
</dbReference>
<feature type="compositionally biased region" description="Polar residues" evidence="4">
    <location>
        <begin position="1137"/>
        <end position="1148"/>
    </location>
</feature>
<feature type="region of interest" description="Disordered" evidence="4">
    <location>
        <begin position="892"/>
        <end position="1084"/>
    </location>
</feature>
<feature type="compositionally biased region" description="Polar residues" evidence="4">
    <location>
        <begin position="318"/>
        <end position="332"/>
    </location>
</feature>
<keyword evidence="2 3" id="KW-0175">Coiled coil</keyword>
<evidence type="ECO:0000256" key="2">
    <source>
        <dbReference type="ARBA" id="ARBA00023054"/>
    </source>
</evidence>
<accession>A0A8D2NDI2</accession>
<dbReference type="GO" id="GO:0022008">
    <property type="term" value="P:neurogenesis"/>
    <property type="evidence" value="ECO:0007669"/>
    <property type="project" value="InterPro"/>
</dbReference>
<evidence type="ECO:0000256" key="1">
    <source>
        <dbReference type="ARBA" id="ARBA00006255"/>
    </source>
</evidence>
<feature type="compositionally biased region" description="Low complexity" evidence="4">
    <location>
        <begin position="593"/>
        <end position="605"/>
    </location>
</feature>
<feature type="compositionally biased region" description="Low complexity" evidence="4">
    <location>
        <begin position="573"/>
        <end position="584"/>
    </location>
</feature>
<feature type="region of interest" description="Disordered" evidence="4">
    <location>
        <begin position="2309"/>
        <end position="2338"/>
    </location>
</feature>
<feature type="compositionally biased region" description="Polar residues" evidence="4">
    <location>
        <begin position="1654"/>
        <end position="1674"/>
    </location>
</feature>
<dbReference type="Pfam" id="PF23092">
    <property type="entry name" value="Ubiquitin_6"/>
    <property type="match status" value="1"/>
</dbReference>
<feature type="region of interest" description="Disordered" evidence="4">
    <location>
        <begin position="1242"/>
        <end position="1288"/>
    </location>
</feature>
<dbReference type="InterPro" id="IPR039041">
    <property type="entry name" value="Nav/unc-53"/>
</dbReference>
<feature type="compositionally biased region" description="Basic and acidic residues" evidence="4">
    <location>
        <begin position="447"/>
        <end position="486"/>
    </location>
</feature>
<dbReference type="Proteomes" id="UP000694413">
    <property type="component" value="Unassembled WGS sequence"/>
</dbReference>
<feature type="compositionally biased region" description="Basic and acidic residues" evidence="4">
    <location>
        <begin position="1040"/>
        <end position="1051"/>
    </location>
</feature>
<feature type="compositionally biased region" description="Low complexity" evidence="4">
    <location>
        <begin position="1312"/>
        <end position="1327"/>
    </location>
</feature>
<dbReference type="SUPFAM" id="SSF47576">
    <property type="entry name" value="Calponin-homology domain, CH-domain"/>
    <property type="match status" value="1"/>
</dbReference>
<keyword evidence="7" id="KW-1185">Reference proteome</keyword>
<reference evidence="6" key="2">
    <citation type="submission" date="2025-09" db="UniProtKB">
        <authorList>
            <consortium name="Ensembl"/>
        </authorList>
    </citation>
    <scope>IDENTIFICATION</scope>
</reference>
<evidence type="ECO:0000256" key="3">
    <source>
        <dbReference type="SAM" id="Coils"/>
    </source>
</evidence>
<proteinExistence type="inferred from homology"/>
<gene>
    <name evidence="6" type="primary">NAV2</name>
</gene>
<feature type="region of interest" description="Disordered" evidence="4">
    <location>
        <begin position="168"/>
        <end position="388"/>
    </location>
</feature>
<evidence type="ECO:0000256" key="4">
    <source>
        <dbReference type="SAM" id="MobiDB-lite"/>
    </source>
</evidence>
<feature type="compositionally biased region" description="Low complexity" evidence="4">
    <location>
        <begin position="1163"/>
        <end position="1194"/>
    </location>
</feature>
<feature type="compositionally biased region" description="Low complexity" evidence="4">
    <location>
        <begin position="898"/>
        <end position="934"/>
    </location>
</feature>
<dbReference type="SUPFAM" id="SSF52540">
    <property type="entry name" value="P-loop containing nucleoside triphosphate hydrolases"/>
    <property type="match status" value="2"/>
</dbReference>
<evidence type="ECO:0000313" key="6">
    <source>
        <dbReference type="Ensembl" id="ENSZALP00000020186.1"/>
    </source>
</evidence>
<feature type="compositionally biased region" description="Polar residues" evidence="4">
    <location>
        <begin position="533"/>
        <end position="542"/>
    </location>
</feature>
<feature type="region of interest" description="Disordered" evidence="4">
    <location>
        <begin position="1303"/>
        <end position="1361"/>
    </location>
</feature>
<feature type="compositionally biased region" description="Low complexity" evidence="4">
    <location>
        <begin position="168"/>
        <end position="198"/>
    </location>
</feature>
<dbReference type="Gene3D" id="3.40.50.300">
    <property type="entry name" value="P-loop containing nucleotide triphosphate hydrolases"/>
    <property type="match status" value="1"/>
</dbReference>
<dbReference type="SMART" id="SM00382">
    <property type="entry name" value="AAA"/>
    <property type="match status" value="1"/>
</dbReference>
<dbReference type="GO" id="GO:0005524">
    <property type="term" value="F:ATP binding"/>
    <property type="evidence" value="ECO:0007669"/>
    <property type="project" value="InterPro"/>
</dbReference>
<evidence type="ECO:0000313" key="7">
    <source>
        <dbReference type="Proteomes" id="UP000694413"/>
    </source>
</evidence>
<feature type="compositionally biased region" description="Low complexity" evidence="4">
    <location>
        <begin position="1244"/>
        <end position="1255"/>
    </location>
</feature>
<reference evidence="6" key="1">
    <citation type="submission" date="2025-08" db="UniProtKB">
        <authorList>
            <consortium name="Ensembl"/>
        </authorList>
    </citation>
    <scope>IDENTIFICATION</scope>
</reference>
<feature type="compositionally biased region" description="Low complexity" evidence="4">
    <location>
        <begin position="1337"/>
        <end position="1353"/>
    </location>
</feature>
<feature type="region of interest" description="Disordered" evidence="4">
    <location>
        <begin position="1630"/>
        <end position="1729"/>
    </location>
</feature>
<comment type="similarity">
    <text evidence="1">Belongs to the Nav/unc-53 family.</text>
</comment>
<dbReference type="FunFam" id="3.40.50.300:FF:000451">
    <property type="entry name" value="Neuron navigator 2"/>
    <property type="match status" value="1"/>
</dbReference>
<feature type="compositionally biased region" description="Low complexity" evidence="4">
    <location>
        <begin position="367"/>
        <end position="377"/>
    </location>
</feature>
<protein>
    <submittedName>
        <fullName evidence="6">Neuron navigator 2</fullName>
    </submittedName>
</protein>
<feature type="compositionally biased region" description="Polar residues" evidence="4">
    <location>
        <begin position="239"/>
        <end position="251"/>
    </location>
</feature>
<feature type="domain" description="AAA+ ATPase" evidence="5">
    <location>
        <begin position="1999"/>
        <end position="2153"/>
    </location>
</feature>
<dbReference type="InterPro" id="IPR057126">
    <property type="entry name" value="NAV1-like_ubiquitin-like"/>
</dbReference>
<dbReference type="InterPro" id="IPR036872">
    <property type="entry name" value="CH_dom_sf"/>
</dbReference>
<sequence>MPAILVASKMKSGLPKPVHSAAPILHVPTARTIPQPCYLKFGNKVEVTKPLYSSQIPLKSSSGQENVGDGLPARKSSSVENGFDTQVSGHRMLGRWKGCACVCVSNEKIEDINGCPKNRSQMIENIDACLSFLAAKGINIQGLSAEEIRNGNLKAILGLFFSLSRYKQQQQQPQQQPQLHPSQPAAPPAQGQQHQVPALPHSPCQQQLKAQPEMHSRLPGPTMRVSAAGSEAKARGAISANNRRSQSFNNYDKSKPGLLPPAPTSSNDKEPADSAASQPTGMNENVSSSAQSCGSAVPCNNSSAIPQPSSAIKPWRSKSLSAKHTATSSMLSVKQPPAEPPRPPSEIAKAAPNAQKSMLEKLKLFNSKGGSKAGASGTAPECPGSRDNSCERLEALLSFEESEEIDAISQNVNNPASLSSSPKIALKGIAQRTFSRALTNKKSSPKGNEKEKEKQKEKEKDKSKDITKRTSITEKLELKEEPKEEQTALTTTAEMPKKSSKIASFIPKGGKLNSAKKEASAPSHSGIPKPGMKNTTGKSSSAPVAAKEGERSRGGKASTGLSHQKSQLDGRHSSSSSSLASSEGKGAGGLQGSGSSQAASGPAVSTHTTGSNTVSVQLPQPQAQYSHPNTATVAPFMYRSQTGHEGSVTAEASTGGVSMDSALYVKTAQPALEDLSGEDPETRRLRTVKNIADLRQNLEETMSSLRGTQVTHSTLETTFDTSVTTEISGRSILSLTGRPTPLSWRLGQSSPRLQAGDAPSAGSAYVSPAGSGAFPPRGSAGRLGSAEPGAARYLYPAPLRRQLATRGSGLCHVDIADKAADDMDLEGLAMDAAGYMSDGDVLGKNIRADDITSGYLTDGGLGLYTRRLTRLPDGMATVRETLQRGTALRLGDADSWDDSSSVSSGISDTIDNLSTDDINTSSSISSYANTPASSRKNLDAQTDAEKHSQVERNSLWSGDEVKKSDGGSDSGIKMEPGCKWRRNPSDVSDESDKSTSGRKNAVIAQTGSWRRGMSAQVGITAPRPKPATASGTLKTPGTGKTDDAKVSEKGRLSPKAGHVKRSPSDAGRSSGDESKKLPTSNSRTAAANANAFGFKKQSGSAVGMTIITASGATLTSRSATLGKIPKSSGLMGRTTGRKTSVDGSQNQDDGYLALSARTNLQYRSLPRPSKSSSRSGAGNRSSTSSIDSNISSKSAGLPVPKIREPAKVILGSSLPGLVNQTDKEKGISSDNESVASCNSVKVNPASQPAASGAQSTHQQGVKYPDVASPTLRRLFGGKPSKQVPITTAENMKNSVVISNPHATMSQQGNLDSPSGSGVLSSGGSSPLYGKNTDLNQSPLASSPSSAHSAPSNSLTWGTNASSSSAVSKDGLGYQSVSSLHTSCESIDISLSSGGGLSHNSSSGLIPASKDDSLAPFVRTSSVKTALSESPLSSPAASPKFCRNTLPRRQDRLQVLLYTPSSQLRSQEDAKEWLRSHSAGGLQDTAANSPFSSGSSITSPSGTRFNFSHVLEFIVFIFFPSVHGSSLSLVSSTSSIYSTPEEKCQSEIRKLRRELDASQEKVSALTTQLTANAHLVAAFEQSLGNMTIRLQSLTMTAEQKDSELNELRKTIELLKKQNAAAQAAINGVINTPELNCKGPGAAQPAELRIRRQHSSDSVSSINSATSHSSVGSNIDSDSKKKKRKNWLRSSFKQAFGKKKSPKSASSHSDIEEMTDSSLPSSPKLPHHNTTVSTPLLRASHSNSLISECTDSEAETVLQLRNELRDKEMKLTDIRLEALSSAHQLDQLREAMNRMQSEIEKLKAENDRLKSENHGSCSRAQSQVSISSSPRHSVGLSQHSLNLTESSSLDMLLDDPGDGSARKEGGRHVKIVVSFQDEMKWKEDSRPRSFLIGCIGVSGKTKWDVLDGVVRRLFKEYIIHVDPLSQLGLNSDSVLGYSIGDIRRTSSAETPELLPCGYLVGDSNTISVTIKGVCENSLDGLVFESLIPKAILQRYVSLLMEHRRIILSGPSGTGKTYLANRLSEYMVLREGRPLAEGIIATFNVDHKSSKELRQYLSNLADQCNSENNAVDMPLVIILDNLHHVSSLGEIFNGLLNCKYHKCPYIIGTMNQATSSTPNLQLHHNFRWVLCANHTEPVKGFLGRFLRRKLIETEISGRMRNAELVKIIDWIPKVWQHLNKFLEAHSSSDVTIGPRLFLSCPIDVDGSRVWFTDLWNYSIIPYLLEAVREGLQLYGRRAPWEDPARWVMDTYPWAASPQQHEWPPLLQLRPEDVGFDGYSVSREGSASKQVPVSDAEGDPLMNMLMRLQEAANYSSPQSYDSDSNSNSHHDDILDSSLESTL</sequence>
<dbReference type="PANTHER" id="PTHR12784:SF6">
    <property type="entry name" value="NEURON NAVIGATOR 2"/>
    <property type="match status" value="1"/>
</dbReference>
<feature type="compositionally biased region" description="Polar residues" evidence="4">
    <location>
        <begin position="275"/>
        <end position="310"/>
    </location>
</feature>
<name>A0A8D2NDI2_ZONAL</name>
<feature type="region of interest" description="Disordered" evidence="4">
    <location>
        <begin position="1120"/>
        <end position="1198"/>
    </location>
</feature>
<dbReference type="InterPro" id="IPR003593">
    <property type="entry name" value="AAA+_ATPase"/>
</dbReference>
<feature type="compositionally biased region" description="Low complexity" evidence="4">
    <location>
        <begin position="2310"/>
        <end position="2323"/>
    </location>
</feature>
<dbReference type="Pfam" id="PF25408">
    <property type="entry name" value="AAA_lid_NAV1"/>
    <property type="match status" value="1"/>
</dbReference>
<dbReference type="InterPro" id="IPR057568">
    <property type="entry name" value="CortBP2_NAV1-like_AAA_lid"/>
</dbReference>
<evidence type="ECO:0000259" key="5">
    <source>
        <dbReference type="SMART" id="SM00382"/>
    </source>
</evidence>
<feature type="compositionally biased region" description="Low complexity" evidence="4">
    <location>
        <begin position="1814"/>
        <end position="1832"/>
    </location>
</feature>
<feature type="region of interest" description="Disordered" evidence="4">
    <location>
        <begin position="749"/>
        <end position="769"/>
    </location>
</feature>